<evidence type="ECO:0000313" key="2">
    <source>
        <dbReference type="EMBL" id="AWL95593.1"/>
    </source>
</evidence>
<reference evidence="2 3" key="2">
    <citation type="journal article" date="2017" name="Syst. Appl. Microbiol.">
        <title>Soybeans inoculated with root zone soils of Canadian native legumes harbour diverse and novel Bradyrhizobium spp. that possess agricultural potential.</title>
        <authorList>
            <person name="Bromfield E.S.P."/>
            <person name="Cloutier S."/>
            <person name="Tambong J.T."/>
            <person name="Tran Thi T.V."/>
        </authorList>
    </citation>
    <scope>NUCLEOTIDE SEQUENCE [LARGE SCALE GENOMIC DNA]</scope>
    <source>
        <strain evidence="2 3">OO99</strain>
    </source>
</reference>
<dbReference type="KEGG" id="bot:CIT37_28205"/>
<sequence length="67" mass="7540">MDNYRRLQKTCESQAALSSSPETRTALLEMAEEYRKRAESNAFQGPEPVNPGRIESLGQTSRPTLIK</sequence>
<proteinExistence type="predicted"/>
<organism evidence="2 3">
    <name type="scientific">Bradyrhizobium ottawaense</name>
    <dbReference type="NCBI Taxonomy" id="931866"/>
    <lineage>
        <taxon>Bacteria</taxon>
        <taxon>Pseudomonadati</taxon>
        <taxon>Pseudomonadota</taxon>
        <taxon>Alphaproteobacteria</taxon>
        <taxon>Hyphomicrobiales</taxon>
        <taxon>Nitrobacteraceae</taxon>
        <taxon>Bradyrhizobium</taxon>
    </lineage>
</organism>
<dbReference type="EMBL" id="CP029425">
    <property type="protein sequence ID" value="AWL95593.1"/>
    <property type="molecule type" value="Genomic_DNA"/>
</dbReference>
<protein>
    <submittedName>
        <fullName evidence="2">Uncharacterized protein</fullName>
    </submittedName>
</protein>
<feature type="region of interest" description="Disordered" evidence="1">
    <location>
        <begin position="36"/>
        <end position="67"/>
    </location>
</feature>
<name>A0A2U8PCT6_9BRAD</name>
<accession>A0A2U8PCT6</accession>
<reference evidence="2 3" key="1">
    <citation type="journal article" date="2014" name="Int. J. Syst. Evol. Microbiol.">
        <title>Bradyrhizobium ottawaense sp. nov., a symbiotic nitrogen fixing bacterium from root nodules of soybeans in Canada.</title>
        <authorList>
            <person name="Yu X."/>
            <person name="Cloutier S."/>
            <person name="Tambong J.T."/>
            <person name="Bromfield E.S."/>
        </authorList>
    </citation>
    <scope>NUCLEOTIDE SEQUENCE [LARGE SCALE GENOMIC DNA]</scope>
    <source>
        <strain evidence="2 3">OO99</strain>
    </source>
</reference>
<evidence type="ECO:0000256" key="1">
    <source>
        <dbReference type="SAM" id="MobiDB-lite"/>
    </source>
</evidence>
<evidence type="ECO:0000313" key="3">
    <source>
        <dbReference type="Proteomes" id="UP000215703"/>
    </source>
</evidence>
<feature type="compositionally biased region" description="Polar residues" evidence="1">
    <location>
        <begin position="57"/>
        <end position="67"/>
    </location>
</feature>
<dbReference type="RefSeq" id="WP_038949960.1">
    <property type="nucleotide sequence ID" value="NZ_CP150123.1"/>
</dbReference>
<dbReference type="AlphaFoldDB" id="A0A2U8PCT6"/>
<feature type="compositionally biased region" description="Polar residues" evidence="1">
    <location>
        <begin position="10"/>
        <end position="23"/>
    </location>
</feature>
<gene>
    <name evidence="2" type="ORF">CIT37_28205</name>
</gene>
<feature type="region of interest" description="Disordered" evidence="1">
    <location>
        <begin position="1"/>
        <end position="24"/>
    </location>
</feature>
<dbReference type="Proteomes" id="UP000215703">
    <property type="component" value="Chromosome"/>
</dbReference>